<keyword evidence="5 13" id="KW-0812">Transmembrane</keyword>
<feature type="transmembrane region" description="Helical" evidence="13">
    <location>
        <begin position="207"/>
        <end position="225"/>
    </location>
</feature>
<dbReference type="GO" id="GO:0005886">
    <property type="term" value="C:plasma membrane"/>
    <property type="evidence" value="ECO:0007669"/>
    <property type="project" value="UniProtKB-SubCell"/>
</dbReference>
<evidence type="ECO:0000313" key="16">
    <source>
        <dbReference type="EMBL" id="CAG7815703.1"/>
    </source>
</evidence>
<feature type="domain" description="Ionotropic glutamate receptor C-terminal" evidence="14">
    <location>
        <begin position="142"/>
        <end position="249"/>
    </location>
</feature>
<keyword evidence="8 13" id="KW-0472">Membrane</keyword>
<evidence type="ECO:0000256" key="8">
    <source>
        <dbReference type="ARBA" id="ARBA00023136"/>
    </source>
</evidence>
<protein>
    <submittedName>
        <fullName evidence="16">Uncharacterized protein</fullName>
    </submittedName>
</protein>
<evidence type="ECO:0000256" key="2">
    <source>
        <dbReference type="ARBA" id="ARBA00008685"/>
    </source>
</evidence>
<reference evidence="16" key="1">
    <citation type="submission" date="2021-06" db="EMBL/GenBank/DDBJ databases">
        <authorList>
            <person name="Hodson N. C."/>
            <person name="Mongue J. A."/>
            <person name="Jaron S. K."/>
        </authorList>
    </citation>
    <scope>NUCLEOTIDE SEQUENCE</scope>
</reference>
<evidence type="ECO:0000256" key="1">
    <source>
        <dbReference type="ARBA" id="ARBA00004651"/>
    </source>
</evidence>
<evidence type="ECO:0000256" key="4">
    <source>
        <dbReference type="ARBA" id="ARBA00022475"/>
    </source>
</evidence>
<evidence type="ECO:0000259" key="15">
    <source>
        <dbReference type="Pfam" id="PF10613"/>
    </source>
</evidence>
<comment type="similarity">
    <text evidence="2">Belongs to the glutamate-gated ion channel (TC 1.A.10.1) family.</text>
</comment>
<keyword evidence="4" id="KW-1003">Cell membrane</keyword>
<evidence type="ECO:0000313" key="17">
    <source>
        <dbReference type="Proteomes" id="UP000708208"/>
    </source>
</evidence>
<sequence length="383" mass="43758">MSVRDLFPDFTKQFNNFQLKVSSMSVLNRIEVVEKNGGFVLRRGVHLDLLKHLRAEFNFSFAITKDTFTKEPGKLLDNGTWTGVMRRVLSGKADIGTVITQHLDNFQVVDFTRPVTYSWLTFTTSVPRPMYSLKALLKCFTIDAWICILIICSISIGFLMLLKLTRPSSYFQSRNYKDWTVFQMFAFTLRSVLQQECQILRRACHSLKMYCSFWFLFAIIVSTAYKSKLVSSLAFPLSPNFPASFDELAQNPSFEIIFNTFYGAAHETLSSSTNPTYSNLFDRAILETNASSCLHRVVGNSTRACISYASVAEFITRTTIGLENELRIAPAKTFFVPFGWILRKNCMFTDNFNGVIERVNNMGLVDKWISLDYASVRRSNMAD</sequence>
<gene>
    <name evidence="16" type="ORF">AFUS01_LOCUS26367</name>
</gene>
<feature type="non-terminal residue" evidence="16">
    <location>
        <position position="383"/>
    </location>
</feature>
<evidence type="ECO:0000256" key="12">
    <source>
        <dbReference type="ARBA" id="ARBA00023303"/>
    </source>
</evidence>
<keyword evidence="9" id="KW-0675">Receptor</keyword>
<keyword evidence="6 13" id="KW-1133">Transmembrane helix</keyword>
<dbReference type="PANTHER" id="PTHR42643">
    <property type="entry name" value="IONOTROPIC RECEPTOR 20A-RELATED"/>
    <property type="match status" value="1"/>
</dbReference>
<dbReference type="InterPro" id="IPR001320">
    <property type="entry name" value="Iontro_rcpt_C"/>
</dbReference>
<keyword evidence="7" id="KW-0406">Ion transport</keyword>
<evidence type="ECO:0000256" key="10">
    <source>
        <dbReference type="ARBA" id="ARBA00023180"/>
    </source>
</evidence>
<dbReference type="InterPro" id="IPR052192">
    <property type="entry name" value="Insect_Ionotropic_Sensory_Rcpt"/>
</dbReference>
<evidence type="ECO:0000256" key="7">
    <source>
        <dbReference type="ARBA" id="ARBA00023065"/>
    </source>
</evidence>
<evidence type="ECO:0000256" key="9">
    <source>
        <dbReference type="ARBA" id="ARBA00023170"/>
    </source>
</evidence>
<organism evidence="16 17">
    <name type="scientific">Allacma fusca</name>
    <dbReference type="NCBI Taxonomy" id="39272"/>
    <lineage>
        <taxon>Eukaryota</taxon>
        <taxon>Metazoa</taxon>
        <taxon>Ecdysozoa</taxon>
        <taxon>Arthropoda</taxon>
        <taxon>Hexapoda</taxon>
        <taxon>Collembola</taxon>
        <taxon>Symphypleona</taxon>
        <taxon>Sminthuridae</taxon>
        <taxon>Allacma</taxon>
    </lineage>
</organism>
<keyword evidence="3" id="KW-0813">Transport</keyword>
<keyword evidence="10" id="KW-0325">Glycoprotein</keyword>
<dbReference type="InterPro" id="IPR019594">
    <property type="entry name" value="Glu/Gly-bd"/>
</dbReference>
<evidence type="ECO:0000256" key="13">
    <source>
        <dbReference type="SAM" id="Phobius"/>
    </source>
</evidence>
<comment type="caution">
    <text evidence="16">The sequence shown here is derived from an EMBL/GenBank/DDBJ whole genome shotgun (WGS) entry which is preliminary data.</text>
</comment>
<evidence type="ECO:0000256" key="3">
    <source>
        <dbReference type="ARBA" id="ARBA00022448"/>
    </source>
</evidence>
<evidence type="ECO:0000256" key="6">
    <source>
        <dbReference type="ARBA" id="ARBA00022989"/>
    </source>
</evidence>
<dbReference type="PANTHER" id="PTHR42643:SF24">
    <property type="entry name" value="IONOTROPIC RECEPTOR 60A"/>
    <property type="match status" value="1"/>
</dbReference>
<evidence type="ECO:0000259" key="14">
    <source>
        <dbReference type="Pfam" id="PF00060"/>
    </source>
</evidence>
<dbReference type="EMBL" id="CAJVCH010351222">
    <property type="protein sequence ID" value="CAG7815703.1"/>
    <property type="molecule type" value="Genomic_DNA"/>
</dbReference>
<keyword evidence="17" id="KW-1185">Reference proteome</keyword>
<dbReference type="GO" id="GO:0015276">
    <property type="term" value="F:ligand-gated monoatomic ion channel activity"/>
    <property type="evidence" value="ECO:0007669"/>
    <property type="project" value="InterPro"/>
</dbReference>
<dbReference type="OrthoDB" id="6762463at2759"/>
<dbReference type="AlphaFoldDB" id="A0A8J2L505"/>
<accession>A0A8J2L505</accession>
<keyword evidence="12" id="KW-0407">Ion channel</keyword>
<dbReference type="Pfam" id="PF10613">
    <property type="entry name" value="Lig_chan-Glu_bd"/>
    <property type="match status" value="1"/>
</dbReference>
<dbReference type="GO" id="GO:0050906">
    <property type="term" value="P:detection of stimulus involved in sensory perception"/>
    <property type="evidence" value="ECO:0007669"/>
    <property type="project" value="UniProtKB-ARBA"/>
</dbReference>
<dbReference type="Pfam" id="PF00060">
    <property type="entry name" value="Lig_chan"/>
    <property type="match status" value="1"/>
</dbReference>
<evidence type="ECO:0000256" key="11">
    <source>
        <dbReference type="ARBA" id="ARBA00023286"/>
    </source>
</evidence>
<feature type="domain" description="Ionotropic glutamate receptor L-glutamate and glycine-binding" evidence="15">
    <location>
        <begin position="43"/>
        <end position="117"/>
    </location>
</feature>
<proteinExistence type="inferred from homology"/>
<feature type="transmembrane region" description="Helical" evidence="13">
    <location>
        <begin position="142"/>
        <end position="162"/>
    </location>
</feature>
<name>A0A8J2L505_9HEXA</name>
<comment type="subcellular location">
    <subcellularLocation>
        <location evidence="1">Cell membrane</location>
        <topology evidence="1">Multi-pass membrane protein</topology>
    </subcellularLocation>
</comment>
<dbReference type="Proteomes" id="UP000708208">
    <property type="component" value="Unassembled WGS sequence"/>
</dbReference>
<keyword evidence="11" id="KW-1071">Ligand-gated ion channel</keyword>
<evidence type="ECO:0000256" key="5">
    <source>
        <dbReference type="ARBA" id="ARBA00022692"/>
    </source>
</evidence>